<sequence length="282" mass="30918">MSLFLFYNECFMFFIYFCESRVNNNLTYMVKMKRLFLLCAFVSMFATCNFISAQKELGIFNSVSAGVGVGLTGVDVEVATPITPYLALRGGLTFMPGFSINTDVDVDVNDPRAGVYNDTYSMDVKGSLKRTSGQLLVNVYPFPHASSFFVAAGAYFGGSSLVKIEGHSDKLKDLIAQGESAGIVIGDYTIPVDNNGNVSGGLKVSGFRPYLGLGFGRAVPKKRVGVMFELGVQFHGKPEVYTDSGDVKDLLNEIDEDDTFTKIMDKLTVYPVMKIRICGRIF</sequence>
<dbReference type="Gene3D" id="2.40.160.170">
    <property type="match status" value="1"/>
</dbReference>
<reference evidence="2" key="1">
    <citation type="journal article" date="2021" name="Proc. Natl. Acad. Sci. U.S.A.">
        <title>A Catalog of Tens of Thousands of Viruses from Human Metagenomes Reveals Hidden Associations with Chronic Diseases.</title>
        <authorList>
            <person name="Tisza M.J."/>
            <person name="Buck C.B."/>
        </authorList>
    </citation>
    <scope>NUCLEOTIDE SEQUENCE</scope>
    <source>
        <strain evidence="2">CtREU2</strain>
    </source>
</reference>
<keyword evidence="1" id="KW-1133">Transmembrane helix</keyword>
<dbReference type="EMBL" id="BK015177">
    <property type="protein sequence ID" value="DAD94602.1"/>
    <property type="molecule type" value="Genomic_DNA"/>
</dbReference>
<organism evidence="2">
    <name type="scientific">Siphoviridae sp. ctREU2</name>
    <dbReference type="NCBI Taxonomy" id="2826333"/>
    <lineage>
        <taxon>Viruses</taxon>
        <taxon>Duplodnaviria</taxon>
        <taxon>Heunggongvirae</taxon>
        <taxon>Uroviricota</taxon>
        <taxon>Caudoviricetes</taxon>
    </lineage>
</organism>
<proteinExistence type="predicted"/>
<protein>
    <submittedName>
        <fullName evidence="2">Carbapenem-associated resistance protein</fullName>
    </submittedName>
</protein>
<keyword evidence="1" id="KW-0812">Transmembrane</keyword>
<evidence type="ECO:0000256" key="1">
    <source>
        <dbReference type="SAM" id="Phobius"/>
    </source>
</evidence>
<evidence type="ECO:0000313" key="2">
    <source>
        <dbReference type="EMBL" id="DAD94602.1"/>
    </source>
</evidence>
<name>A0A8S5NJY7_9CAUD</name>
<keyword evidence="1" id="KW-0472">Membrane</keyword>
<accession>A0A8S5NJY7</accession>
<feature type="transmembrane region" description="Helical" evidence="1">
    <location>
        <begin position="35"/>
        <end position="53"/>
    </location>
</feature>